<accession>A0A8S1FF45</accession>
<organism evidence="1 2">
    <name type="scientific">Caenorhabditis bovis</name>
    <dbReference type="NCBI Taxonomy" id="2654633"/>
    <lineage>
        <taxon>Eukaryota</taxon>
        <taxon>Metazoa</taxon>
        <taxon>Ecdysozoa</taxon>
        <taxon>Nematoda</taxon>
        <taxon>Chromadorea</taxon>
        <taxon>Rhabditida</taxon>
        <taxon>Rhabditina</taxon>
        <taxon>Rhabditomorpha</taxon>
        <taxon>Rhabditoidea</taxon>
        <taxon>Rhabditidae</taxon>
        <taxon>Peloderinae</taxon>
        <taxon>Caenorhabditis</taxon>
    </lineage>
</organism>
<evidence type="ECO:0000313" key="2">
    <source>
        <dbReference type="Proteomes" id="UP000494206"/>
    </source>
</evidence>
<keyword evidence="2" id="KW-1185">Reference proteome</keyword>
<reference evidence="1 2" key="1">
    <citation type="submission" date="2020-04" db="EMBL/GenBank/DDBJ databases">
        <authorList>
            <person name="Laetsch R D."/>
            <person name="Stevens L."/>
            <person name="Kumar S."/>
            <person name="Blaxter L. M."/>
        </authorList>
    </citation>
    <scope>NUCLEOTIDE SEQUENCE [LARGE SCALE GENOMIC DNA]</scope>
</reference>
<name>A0A8S1FF45_9PELO</name>
<protein>
    <submittedName>
        <fullName evidence="1">Uncharacterized protein</fullName>
    </submittedName>
</protein>
<comment type="caution">
    <text evidence="1">The sequence shown here is derived from an EMBL/GenBank/DDBJ whole genome shotgun (WGS) entry which is preliminary data.</text>
</comment>
<sequence length="299" mass="35219">MSSHRVFSTSPTRSQIKRHLACRFFAKVGEEEAEKDFVYFTWNLYAAASVETQLSCGKHHLPILGALVINHKRAKVMRMRLVCRRCTEENDPRPEDWLPPDFREFLFVLTPIKTKRDERILQKVWTDLSGKKLNGWSDLQLTSLRREAYSLRKTRIIEDTTIFSPSGDEIKPREPPKLPITNEEFFAKYYIMTMIDIIDENAECAMHHKIANFGVLLNRKPRMDIEEFEKENAFEVHAFCEQCLFEKKLCSTYPFEFLRAVEHGFDEEKIPIPLYEYYKTLMPPPSPTRTICREPPIDF</sequence>
<proteinExistence type="predicted"/>
<gene>
    <name evidence="1" type="ORF">CBOVIS_LOCUS12926</name>
</gene>
<evidence type="ECO:0000313" key="1">
    <source>
        <dbReference type="EMBL" id="CAB3411543.1"/>
    </source>
</evidence>
<dbReference type="EMBL" id="CADEPM010000014">
    <property type="protein sequence ID" value="CAB3411543.1"/>
    <property type="molecule type" value="Genomic_DNA"/>
</dbReference>
<dbReference type="AlphaFoldDB" id="A0A8S1FF45"/>
<dbReference type="Proteomes" id="UP000494206">
    <property type="component" value="Unassembled WGS sequence"/>
</dbReference>